<protein>
    <submittedName>
        <fullName evidence="1">Uncharacterized protein</fullName>
    </submittedName>
</protein>
<sequence length="116" mass="11992">MARTSLTTQQIVKEGITPALTGPPNSDGDVIDTGRVFLVVDNASGASLTVSVQTPVTVDGLDLEELAVTIPSGTRRYIGPLKPSTFGRLVGTPDAGRAYVDYTGTLAGVTRGVFAL</sequence>
<evidence type="ECO:0000313" key="1">
    <source>
        <dbReference type="EMBL" id="NIH81689.1"/>
    </source>
</evidence>
<gene>
    <name evidence="1" type="ORF">FHX46_004219</name>
</gene>
<keyword evidence="2" id="KW-1185">Reference proteome</keyword>
<dbReference type="RefSeq" id="WP_167117803.1">
    <property type="nucleotide sequence ID" value="NZ_JAANOU010000001.1"/>
</dbReference>
<dbReference type="EMBL" id="JAANOU010000001">
    <property type="protein sequence ID" value="NIH81689.1"/>
    <property type="molecule type" value="Genomic_DNA"/>
</dbReference>
<name>A0ABX0T1C1_9PSEU</name>
<evidence type="ECO:0000313" key="2">
    <source>
        <dbReference type="Proteomes" id="UP000754495"/>
    </source>
</evidence>
<proteinExistence type="predicted"/>
<accession>A0ABX0T1C1</accession>
<organism evidence="1 2">
    <name type="scientific">Amycolatopsis viridis</name>
    <dbReference type="NCBI Taxonomy" id="185678"/>
    <lineage>
        <taxon>Bacteria</taxon>
        <taxon>Bacillati</taxon>
        <taxon>Actinomycetota</taxon>
        <taxon>Actinomycetes</taxon>
        <taxon>Pseudonocardiales</taxon>
        <taxon>Pseudonocardiaceae</taxon>
        <taxon>Amycolatopsis</taxon>
    </lineage>
</organism>
<comment type="caution">
    <text evidence="1">The sequence shown here is derived from an EMBL/GenBank/DDBJ whole genome shotgun (WGS) entry which is preliminary data.</text>
</comment>
<reference evidence="1 2" key="1">
    <citation type="submission" date="2020-03" db="EMBL/GenBank/DDBJ databases">
        <title>Sequencing the genomes of 1000 actinobacteria strains.</title>
        <authorList>
            <person name="Klenk H.-P."/>
        </authorList>
    </citation>
    <scope>NUCLEOTIDE SEQUENCE [LARGE SCALE GENOMIC DNA]</scope>
    <source>
        <strain evidence="1 2">DSM 45668</strain>
    </source>
</reference>
<dbReference type="Proteomes" id="UP000754495">
    <property type="component" value="Unassembled WGS sequence"/>
</dbReference>